<evidence type="ECO:0000256" key="5">
    <source>
        <dbReference type="ARBA" id="ARBA00023251"/>
    </source>
</evidence>
<dbReference type="Gene3D" id="3.40.50.300">
    <property type="entry name" value="P-loop containing nucleotide triphosphate hydrolases"/>
    <property type="match status" value="1"/>
</dbReference>
<keyword evidence="3" id="KW-0547">Nucleotide-binding</keyword>
<dbReference type="InterPro" id="IPR003593">
    <property type="entry name" value="AAA+_ATPase"/>
</dbReference>
<dbReference type="Proteomes" id="UP000053024">
    <property type="component" value="Unassembled WGS sequence"/>
</dbReference>
<reference evidence="7 8" key="1">
    <citation type="submission" date="2015-10" db="EMBL/GenBank/DDBJ databases">
        <title>Draft genome sequence of Streptomyces bungoensis DSM 41781, type strain for the species Streptomyces bungoensis.</title>
        <authorList>
            <person name="Ruckert C."/>
            <person name="Winkler A."/>
            <person name="Kalinowski J."/>
            <person name="Kampfer P."/>
            <person name="Glaeser S."/>
        </authorList>
    </citation>
    <scope>NUCLEOTIDE SEQUENCE [LARGE SCALE GENOMIC DNA]</scope>
    <source>
        <strain evidence="7 8">DSM 41781</strain>
    </source>
</reference>
<dbReference type="GO" id="GO:0005524">
    <property type="term" value="F:ATP binding"/>
    <property type="evidence" value="ECO:0007669"/>
    <property type="project" value="UniProtKB-KW"/>
</dbReference>
<dbReference type="InterPro" id="IPR027417">
    <property type="entry name" value="P-loop_NTPase"/>
</dbReference>
<dbReference type="GO" id="GO:0046677">
    <property type="term" value="P:response to antibiotic"/>
    <property type="evidence" value="ECO:0007669"/>
    <property type="project" value="UniProtKB-KW"/>
</dbReference>
<keyword evidence="2" id="KW-0813">Transport</keyword>
<dbReference type="RefSeq" id="WP_061928199.1">
    <property type="nucleotide sequence ID" value="NZ_KQ948870.1"/>
</dbReference>
<evidence type="ECO:0000256" key="3">
    <source>
        <dbReference type="ARBA" id="ARBA00022741"/>
    </source>
</evidence>
<dbReference type="SUPFAM" id="SSF52540">
    <property type="entry name" value="P-loop containing nucleoside triphosphate hydrolases"/>
    <property type="match status" value="1"/>
</dbReference>
<organism evidence="7 8">
    <name type="scientific">Streptomyces bungoensis</name>
    <dbReference type="NCBI Taxonomy" id="285568"/>
    <lineage>
        <taxon>Bacteria</taxon>
        <taxon>Bacillati</taxon>
        <taxon>Actinomycetota</taxon>
        <taxon>Actinomycetes</taxon>
        <taxon>Kitasatosporales</taxon>
        <taxon>Streptomycetaceae</taxon>
        <taxon>Streptomyces</taxon>
    </lineage>
</organism>
<dbReference type="SMART" id="SM00382">
    <property type="entry name" value="AAA"/>
    <property type="match status" value="1"/>
</dbReference>
<sequence length="323" mass="34790">MEDAIMYTEDVRKQFGDVVALDGLDLVVPSHTVYGLLGPKGAGKSTIMRILATLTRPSSGRAVVAGFDVARDPADVRQVIGLAGQDASLDDELTGRENLLIFGRLSRLGARGARRRADELLERFGIAHAGNRLVGTYSHGMRRRIHLIAGLLRAPAVLLLDEPTTGLDAHSRVEIWESVRQLVDDGTTVLLATQYLEEVERLASAVGVIDQGQLIAEGSPAQLKAQLGRHVDVVVESMDHLPSAMARLERLTGRCPETDGSRIVVSAVERMPTLPLIVSELDASGAVIRNVGIREPGLDDVFLTLTGRNIKPAEPVETPGAVW</sequence>
<comment type="caution">
    <text evidence="7">The sequence shown here is derived from an EMBL/GenBank/DDBJ whole genome shotgun (WGS) entry which is preliminary data.</text>
</comment>
<dbReference type="OrthoDB" id="9804819at2"/>
<feature type="domain" description="ABC transporter" evidence="6">
    <location>
        <begin position="6"/>
        <end position="236"/>
    </location>
</feature>
<dbReference type="InterPro" id="IPR050763">
    <property type="entry name" value="ABC_transporter_ATP-binding"/>
</dbReference>
<evidence type="ECO:0000256" key="1">
    <source>
        <dbReference type="ARBA" id="ARBA00004202"/>
    </source>
</evidence>
<name>A0A101SRY5_9ACTN</name>
<accession>A0A101SRY5</accession>
<dbReference type="PANTHER" id="PTHR42711:SF19">
    <property type="entry name" value="DOXORUBICIN RESISTANCE ATP-BINDING PROTEIN DRRA"/>
    <property type="match status" value="1"/>
</dbReference>
<evidence type="ECO:0000259" key="6">
    <source>
        <dbReference type="PROSITE" id="PS50893"/>
    </source>
</evidence>
<keyword evidence="8" id="KW-1185">Reference proteome</keyword>
<comment type="subcellular location">
    <subcellularLocation>
        <location evidence="1">Cell membrane</location>
        <topology evidence="1">Peripheral membrane protein</topology>
    </subcellularLocation>
</comment>
<protein>
    <submittedName>
        <fullName evidence="7">ABC transporter</fullName>
    </submittedName>
</protein>
<evidence type="ECO:0000313" key="7">
    <source>
        <dbReference type="EMBL" id="KUN78844.1"/>
    </source>
</evidence>
<dbReference type="AlphaFoldDB" id="A0A101SRY5"/>
<dbReference type="EMBL" id="LMWX01000056">
    <property type="protein sequence ID" value="KUN78844.1"/>
    <property type="molecule type" value="Genomic_DNA"/>
</dbReference>
<dbReference type="GO" id="GO:0016887">
    <property type="term" value="F:ATP hydrolysis activity"/>
    <property type="evidence" value="ECO:0007669"/>
    <property type="project" value="InterPro"/>
</dbReference>
<evidence type="ECO:0000256" key="2">
    <source>
        <dbReference type="ARBA" id="ARBA00022448"/>
    </source>
</evidence>
<evidence type="ECO:0000256" key="4">
    <source>
        <dbReference type="ARBA" id="ARBA00022840"/>
    </source>
</evidence>
<dbReference type="Pfam" id="PF00005">
    <property type="entry name" value="ABC_tran"/>
    <property type="match status" value="1"/>
</dbReference>
<dbReference type="PROSITE" id="PS50893">
    <property type="entry name" value="ABC_TRANSPORTER_2"/>
    <property type="match status" value="1"/>
</dbReference>
<keyword evidence="5" id="KW-0046">Antibiotic resistance</keyword>
<evidence type="ECO:0000313" key="8">
    <source>
        <dbReference type="Proteomes" id="UP000053024"/>
    </source>
</evidence>
<keyword evidence="4" id="KW-0067">ATP-binding</keyword>
<dbReference type="InterPro" id="IPR003439">
    <property type="entry name" value="ABC_transporter-like_ATP-bd"/>
</dbReference>
<dbReference type="STRING" id="285568.AQJ66_29800"/>
<dbReference type="GO" id="GO:0005886">
    <property type="term" value="C:plasma membrane"/>
    <property type="evidence" value="ECO:0007669"/>
    <property type="project" value="UniProtKB-SubCell"/>
</dbReference>
<gene>
    <name evidence="7" type="ORF">AQJ66_29800</name>
</gene>
<dbReference type="PANTHER" id="PTHR42711">
    <property type="entry name" value="ABC TRANSPORTER ATP-BINDING PROTEIN"/>
    <property type="match status" value="1"/>
</dbReference>
<proteinExistence type="predicted"/>